<feature type="chain" id="PRO_5046146095" evidence="4">
    <location>
        <begin position="20"/>
        <end position="407"/>
    </location>
</feature>
<keyword evidence="2" id="KW-0808">Transferase</keyword>
<feature type="signal peptide" evidence="4">
    <location>
        <begin position="1"/>
        <end position="19"/>
    </location>
</feature>
<evidence type="ECO:0000313" key="5">
    <source>
        <dbReference type="EMBL" id="KAK7249717.1"/>
    </source>
</evidence>
<proteinExistence type="inferred from homology"/>
<dbReference type="PANTHER" id="PTHR43009:SF7">
    <property type="entry name" value="HOMOGENTISATE GERANYLGERANYLTRANSFERASE, CHLOROPLASTIC"/>
    <property type="match status" value="1"/>
</dbReference>
<gene>
    <name evidence="5" type="ORF">SO694_00004445</name>
</gene>
<evidence type="ECO:0000313" key="6">
    <source>
        <dbReference type="Proteomes" id="UP001363151"/>
    </source>
</evidence>
<comment type="caution">
    <text evidence="5">The sequence shown here is derived from an EMBL/GenBank/DDBJ whole genome shotgun (WGS) entry which is preliminary data.</text>
</comment>
<reference evidence="5 6" key="1">
    <citation type="submission" date="2024-03" db="EMBL/GenBank/DDBJ databases">
        <title>Aureococcus anophagefferens CCMP1851 and Kratosvirus quantuckense: Draft genome of a second virus-susceptible host strain in the model system.</title>
        <authorList>
            <person name="Chase E."/>
            <person name="Truchon A.R."/>
            <person name="Schepens W."/>
            <person name="Wilhelm S.W."/>
        </authorList>
    </citation>
    <scope>NUCLEOTIDE SEQUENCE [LARGE SCALE GENOMIC DNA]</scope>
    <source>
        <strain evidence="5 6">CCMP1851</strain>
    </source>
</reference>
<evidence type="ECO:0000256" key="4">
    <source>
        <dbReference type="SAM" id="SignalP"/>
    </source>
</evidence>
<organism evidence="5 6">
    <name type="scientific">Aureococcus anophagefferens</name>
    <name type="common">Harmful bloom alga</name>
    <dbReference type="NCBI Taxonomy" id="44056"/>
    <lineage>
        <taxon>Eukaryota</taxon>
        <taxon>Sar</taxon>
        <taxon>Stramenopiles</taxon>
        <taxon>Ochrophyta</taxon>
        <taxon>Pelagophyceae</taxon>
        <taxon>Pelagomonadales</taxon>
        <taxon>Pelagomonadaceae</taxon>
        <taxon>Aureococcus</taxon>
    </lineage>
</organism>
<dbReference type="Proteomes" id="UP001363151">
    <property type="component" value="Unassembled WGS sequence"/>
</dbReference>
<dbReference type="EMBL" id="JBBJCI010000040">
    <property type="protein sequence ID" value="KAK7249717.1"/>
    <property type="molecule type" value="Genomic_DNA"/>
</dbReference>
<feature type="region of interest" description="Disordered" evidence="3">
    <location>
        <begin position="302"/>
        <end position="349"/>
    </location>
</feature>
<comment type="similarity">
    <text evidence="1">Belongs to the UbiA prenyltransferase family.</text>
</comment>
<evidence type="ECO:0000256" key="1">
    <source>
        <dbReference type="ARBA" id="ARBA00005985"/>
    </source>
</evidence>
<protein>
    <submittedName>
        <fullName evidence="5">UbiA prenyltransferase</fullName>
    </submittedName>
</protein>
<evidence type="ECO:0000256" key="2">
    <source>
        <dbReference type="ARBA" id="ARBA00022679"/>
    </source>
</evidence>
<keyword evidence="4" id="KW-0732">Signal</keyword>
<accession>A0ABR1G8T3</accession>
<feature type="compositionally biased region" description="Low complexity" evidence="3">
    <location>
        <begin position="330"/>
        <end position="349"/>
    </location>
</feature>
<sequence length="407" mass="42762">MPRAAGAAIVALLAAQASAFRRPAGVARLPAPSRGVRLGGRPVASVPVARPTALGANAALDENSVSGDTFLGALYKFCRPHTIRGTILASVAGVAGFAADSGGLKGLYALGTFAGTAYSVPPFKLKARGRSRWDHHRDVPGFLLNFGVYYATLESPRQDLRLVTKDLPDVEGDRAYGVKTFATRVGVAKVAAGASLALALNYWRRPSQGAVAPPGAFARGPMVAGHAVLLLGLGRFFLRYRRSGPTNMVAIKGYYKSIWDLFYLEYLLYIFIWRRRVARVRSAAGVVTSRRTLVSNAAAAVRAGGRPGSPDELAPDGLGDRPKEAPKPAAPAAAPAAAPPKKLSAAEEAATNKAEAAGIVKEAQKAYDARIADREKAKTASKDELQKLIDLKISGGAAPAAEEKKAE</sequence>
<evidence type="ECO:0000256" key="3">
    <source>
        <dbReference type="SAM" id="MobiDB-lite"/>
    </source>
</evidence>
<name>A0ABR1G8T3_AURAN</name>
<keyword evidence="6" id="KW-1185">Reference proteome</keyword>
<dbReference type="PANTHER" id="PTHR43009">
    <property type="entry name" value="HOMOGENTISATE SOLANESYLTRANSFERASE, CHLOROPLASTIC"/>
    <property type="match status" value="1"/>
</dbReference>